<dbReference type="GO" id="GO:0061799">
    <property type="term" value="F:cyclic pyranopterin monophosphate synthase activity"/>
    <property type="evidence" value="ECO:0007669"/>
    <property type="project" value="UniProtKB-EC"/>
</dbReference>
<reference evidence="12 13" key="1">
    <citation type="journal article" date="2013" name="Genome Biol.">
        <title>Draft genome of the mountain pine beetle, Dendroctonus ponderosae Hopkins, a major forest pest.</title>
        <authorList>
            <person name="Keeling C.I."/>
            <person name="Yuen M.M."/>
            <person name="Liao N.Y."/>
            <person name="Docking T.R."/>
            <person name="Chan S.K."/>
            <person name="Taylor G.A."/>
            <person name="Palmquist D.L."/>
            <person name="Jackman S.D."/>
            <person name="Nguyen A."/>
            <person name="Li M."/>
            <person name="Henderson H."/>
            <person name="Janes J.K."/>
            <person name="Zhao Y."/>
            <person name="Pandoh P."/>
            <person name="Moore R."/>
            <person name="Sperling F.A."/>
            <person name="Huber D.P."/>
            <person name="Birol I."/>
            <person name="Jones S.J."/>
            <person name="Bohlmann J."/>
        </authorList>
    </citation>
    <scope>NUCLEOTIDE SEQUENCE</scope>
</reference>
<evidence type="ECO:0000313" key="12">
    <source>
        <dbReference type="EMBL" id="ERL84783.1"/>
    </source>
</evidence>
<comment type="catalytic activity">
    <reaction evidence="1">
        <text>(8S)-3',8-cyclo-7,8-dihydroguanosine 5'-triphosphate = cyclic pyranopterin phosphate + diphosphate</text>
        <dbReference type="Rhea" id="RHEA:49580"/>
        <dbReference type="ChEBI" id="CHEBI:33019"/>
        <dbReference type="ChEBI" id="CHEBI:59648"/>
        <dbReference type="ChEBI" id="CHEBI:131766"/>
        <dbReference type="EC" id="4.6.1.17"/>
    </reaction>
</comment>
<protein>
    <recommendedName>
        <fullName evidence="3">cyclic pyranopterin monophosphate synthase</fullName>
        <ecNumber evidence="3">4.6.1.17</ecNumber>
    </recommendedName>
</protein>
<dbReference type="Pfam" id="PF04055">
    <property type="entry name" value="Radical_SAM"/>
    <property type="match status" value="1"/>
</dbReference>
<dbReference type="GO" id="GO:0051536">
    <property type="term" value="F:iron-sulfur cluster binding"/>
    <property type="evidence" value="ECO:0007669"/>
    <property type="project" value="UniProtKB-KW"/>
</dbReference>
<dbReference type="PANTHER" id="PTHR22960:SF0">
    <property type="entry name" value="MOLYBDENUM COFACTOR BIOSYNTHESIS PROTEIN 1"/>
    <property type="match status" value="1"/>
</dbReference>
<dbReference type="UniPathway" id="UPA00344"/>
<evidence type="ECO:0000256" key="1">
    <source>
        <dbReference type="ARBA" id="ARBA00001637"/>
    </source>
</evidence>
<dbReference type="SUPFAM" id="SSF55040">
    <property type="entry name" value="Molybdenum cofactor biosynthesis protein C, MoaC"/>
    <property type="match status" value="1"/>
</dbReference>
<dbReference type="InterPro" id="IPR050105">
    <property type="entry name" value="MoCo_biosynth_MoaA/MoaC"/>
</dbReference>
<keyword evidence="5" id="KW-0479">Metal-binding</keyword>
<evidence type="ECO:0000256" key="2">
    <source>
        <dbReference type="ARBA" id="ARBA00005046"/>
    </source>
</evidence>
<dbReference type="GO" id="GO:0006777">
    <property type="term" value="P:Mo-molybdopterin cofactor biosynthetic process"/>
    <property type="evidence" value="ECO:0007669"/>
    <property type="project" value="UniProtKB-KW"/>
</dbReference>
<evidence type="ECO:0000256" key="9">
    <source>
        <dbReference type="ARBA" id="ARBA00023239"/>
    </source>
</evidence>
<keyword evidence="6" id="KW-0408">Iron</keyword>
<evidence type="ECO:0000256" key="4">
    <source>
        <dbReference type="ARBA" id="ARBA00022691"/>
    </source>
</evidence>
<dbReference type="InterPro" id="IPR002820">
    <property type="entry name" value="Mopterin_CF_biosynth-C_dom"/>
</dbReference>
<dbReference type="InterPro" id="IPR058240">
    <property type="entry name" value="rSAM_sf"/>
</dbReference>
<dbReference type="EC" id="4.6.1.17" evidence="3"/>
<dbReference type="SUPFAM" id="SSF102114">
    <property type="entry name" value="Radical SAM enzymes"/>
    <property type="match status" value="1"/>
</dbReference>
<evidence type="ECO:0000256" key="6">
    <source>
        <dbReference type="ARBA" id="ARBA00023004"/>
    </source>
</evidence>
<dbReference type="NCBIfam" id="TIGR00581">
    <property type="entry name" value="moaC"/>
    <property type="match status" value="1"/>
</dbReference>
<dbReference type="PANTHER" id="PTHR22960">
    <property type="entry name" value="MOLYBDOPTERIN COFACTOR SYNTHESIS PROTEIN A"/>
    <property type="match status" value="1"/>
</dbReference>
<dbReference type="CDD" id="cd01420">
    <property type="entry name" value="MoaC_PE"/>
    <property type="match status" value="1"/>
</dbReference>
<dbReference type="InterPro" id="IPR007197">
    <property type="entry name" value="rSAM"/>
</dbReference>
<dbReference type="HAMAP" id="MF_01224_B">
    <property type="entry name" value="MoaC_B"/>
    <property type="match status" value="1"/>
</dbReference>
<dbReference type="GO" id="GO:0046872">
    <property type="term" value="F:metal ion binding"/>
    <property type="evidence" value="ECO:0007669"/>
    <property type="project" value="UniProtKB-KW"/>
</dbReference>
<evidence type="ECO:0000256" key="3">
    <source>
        <dbReference type="ARBA" id="ARBA00012575"/>
    </source>
</evidence>
<evidence type="ECO:0000313" key="13">
    <source>
        <dbReference type="Proteomes" id="UP000030742"/>
    </source>
</evidence>
<dbReference type="Gene3D" id="3.30.70.640">
    <property type="entry name" value="Molybdopterin cofactor biosynthesis C (MoaC) domain"/>
    <property type="match status" value="1"/>
</dbReference>
<dbReference type="InterPro" id="IPR047594">
    <property type="entry name" value="MoaC_bact/euk"/>
</dbReference>
<feature type="domain" description="Molybdopterin cofactor biosynthesis C (MoaC)" evidence="10">
    <location>
        <begin position="190"/>
        <end position="325"/>
    </location>
</feature>
<keyword evidence="8" id="KW-0501">Molybdenum cofactor biosynthesis</keyword>
<keyword evidence="4" id="KW-0949">S-adenosyl-L-methionine</keyword>
<gene>
    <name evidence="12" type="ORF">D910_02208</name>
</gene>
<dbReference type="CDD" id="cd01335">
    <property type="entry name" value="Radical_SAM"/>
    <property type="match status" value="1"/>
</dbReference>
<sequence>MHALVRPVWMKQFNGIFSKWMSTAFIQKQISDSPLTDTFGRHHTYLRISVTESLKRIEGLDIVAMTTNGLTLTRQLVALQKAGLDILNISLDTLSAEKYEKITRRNGWKRAMMGIDLALQLGYDPVKVNCVVMKDSQKTSNPFINHPALPQIVHTNLSHSYRPRTIRHYSIEQAARTHLTHVNEKGKAAMVDILSKPITTRTAKAAATVKVGREITEMISENAMKKGDVLSIAQIAGIIGAKKTAEIIPLCHNINLTKINVTAALNEENQEVRLFSEIQCEGRTGVEMEALTAVSVAALTIYDMCKAVDRHIEITNIRLISKTGGKSGDNHEENVKVRDYDHRPITRLSPYVGPM</sequence>
<feature type="domain" description="Radical SAM core" evidence="11">
    <location>
        <begin position="54"/>
        <end position="134"/>
    </location>
</feature>
<proteinExistence type="inferred from homology"/>
<name>U4TXQ1_DENPD</name>
<dbReference type="InterPro" id="IPR036522">
    <property type="entry name" value="MoaC_sf"/>
</dbReference>
<dbReference type="STRING" id="77166.U4TXQ1"/>
<evidence type="ECO:0000256" key="5">
    <source>
        <dbReference type="ARBA" id="ARBA00022723"/>
    </source>
</evidence>
<dbReference type="InterPro" id="IPR023045">
    <property type="entry name" value="MoaC"/>
</dbReference>
<dbReference type="Proteomes" id="UP000030742">
    <property type="component" value="Unassembled WGS sequence"/>
</dbReference>
<evidence type="ECO:0000259" key="10">
    <source>
        <dbReference type="Pfam" id="PF01967"/>
    </source>
</evidence>
<organism evidence="12 13">
    <name type="scientific">Dendroctonus ponderosae</name>
    <name type="common">Mountain pine beetle</name>
    <dbReference type="NCBI Taxonomy" id="77166"/>
    <lineage>
        <taxon>Eukaryota</taxon>
        <taxon>Metazoa</taxon>
        <taxon>Ecdysozoa</taxon>
        <taxon>Arthropoda</taxon>
        <taxon>Hexapoda</taxon>
        <taxon>Insecta</taxon>
        <taxon>Pterygota</taxon>
        <taxon>Neoptera</taxon>
        <taxon>Endopterygota</taxon>
        <taxon>Coleoptera</taxon>
        <taxon>Polyphaga</taxon>
        <taxon>Cucujiformia</taxon>
        <taxon>Curculionidae</taxon>
        <taxon>Scolytinae</taxon>
        <taxon>Dendroctonus</taxon>
    </lineage>
</organism>
<dbReference type="Gene3D" id="3.20.20.70">
    <property type="entry name" value="Aldolase class I"/>
    <property type="match status" value="1"/>
</dbReference>
<dbReference type="AlphaFoldDB" id="U4TXQ1"/>
<keyword evidence="7" id="KW-0411">Iron-sulfur</keyword>
<evidence type="ECO:0000256" key="7">
    <source>
        <dbReference type="ARBA" id="ARBA00023014"/>
    </source>
</evidence>
<dbReference type="NCBIfam" id="NF006870">
    <property type="entry name" value="PRK09364.1"/>
    <property type="match status" value="1"/>
</dbReference>
<evidence type="ECO:0000259" key="11">
    <source>
        <dbReference type="Pfam" id="PF04055"/>
    </source>
</evidence>
<dbReference type="EMBL" id="KB631625">
    <property type="protein sequence ID" value="ERL84783.1"/>
    <property type="molecule type" value="Genomic_DNA"/>
</dbReference>
<keyword evidence="9" id="KW-0456">Lyase</keyword>
<accession>U4TXQ1</accession>
<dbReference type="InterPro" id="IPR013785">
    <property type="entry name" value="Aldolase_TIM"/>
</dbReference>
<comment type="pathway">
    <text evidence="2">Cofactor biosynthesis; molybdopterin biosynthesis.</text>
</comment>
<dbReference type="GO" id="GO:0061798">
    <property type="term" value="F:GTP 3',8'-cyclase activity"/>
    <property type="evidence" value="ECO:0007669"/>
    <property type="project" value="TreeGrafter"/>
</dbReference>
<evidence type="ECO:0000256" key="8">
    <source>
        <dbReference type="ARBA" id="ARBA00023150"/>
    </source>
</evidence>
<dbReference type="OrthoDB" id="429626at2759"/>
<dbReference type="Pfam" id="PF01967">
    <property type="entry name" value="MoaC"/>
    <property type="match status" value="1"/>
</dbReference>